<evidence type="ECO:0000313" key="2">
    <source>
        <dbReference type="EMBL" id="SVB45634.1"/>
    </source>
</evidence>
<name>A0A382E691_9ZZZZ</name>
<dbReference type="Pfam" id="PF00685">
    <property type="entry name" value="Sulfotransfer_1"/>
    <property type="match status" value="1"/>
</dbReference>
<feature type="domain" description="Sulfotransferase" evidence="1">
    <location>
        <begin position="48"/>
        <end position="262"/>
    </location>
</feature>
<dbReference type="Gene3D" id="3.40.50.300">
    <property type="entry name" value="P-loop containing nucleotide triphosphate hydrolases"/>
    <property type="match status" value="1"/>
</dbReference>
<sequence>MVFKDDKLWELEVEVEKMTEALIDAACEDGLVRPDHFHYQLSGKDKPMIVVAAAPRTGSTFLTNVLIQVTKLQQFRLCSGYSTNEHDLYLPALCMMNNSGCVSQMHMKGTFHNASLINRFKIRQIILVRNIYDIVASLFDDLRKKEAIPGYHIGKIGYSFLWLDSATKNMNDEDLIDMIIDLAIPWYVNFYVSWYRLTEQNIVNPIWVNYEDMMNDKNNTIISILNSIDFPFNGEINSAILNEKYFTFNKGGSGSGNILLSDERKRRIMEKFSYYEDVNFDRYFVR</sequence>
<gene>
    <name evidence="2" type="ORF">METZ01_LOCUS198488</name>
</gene>
<dbReference type="InterPro" id="IPR000863">
    <property type="entry name" value="Sulfotransferase_dom"/>
</dbReference>
<evidence type="ECO:0000259" key="1">
    <source>
        <dbReference type="Pfam" id="PF00685"/>
    </source>
</evidence>
<organism evidence="2">
    <name type="scientific">marine metagenome</name>
    <dbReference type="NCBI Taxonomy" id="408172"/>
    <lineage>
        <taxon>unclassified sequences</taxon>
        <taxon>metagenomes</taxon>
        <taxon>ecological metagenomes</taxon>
    </lineage>
</organism>
<reference evidence="2" key="1">
    <citation type="submission" date="2018-05" db="EMBL/GenBank/DDBJ databases">
        <authorList>
            <person name="Lanie J.A."/>
            <person name="Ng W.-L."/>
            <person name="Kazmierczak K.M."/>
            <person name="Andrzejewski T.M."/>
            <person name="Davidsen T.M."/>
            <person name="Wayne K.J."/>
            <person name="Tettelin H."/>
            <person name="Glass J.I."/>
            <person name="Rusch D."/>
            <person name="Podicherti R."/>
            <person name="Tsui H.-C.T."/>
            <person name="Winkler M.E."/>
        </authorList>
    </citation>
    <scope>NUCLEOTIDE SEQUENCE</scope>
</reference>
<dbReference type="GO" id="GO:0008146">
    <property type="term" value="F:sulfotransferase activity"/>
    <property type="evidence" value="ECO:0007669"/>
    <property type="project" value="InterPro"/>
</dbReference>
<dbReference type="EMBL" id="UINC01042676">
    <property type="protein sequence ID" value="SVB45634.1"/>
    <property type="molecule type" value="Genomic_DNA"/>
</dbReference>
<dbReference type="AlphaFoldDB" id="A0A382E691"/>
<protein>
    <recommendedName>
        <fullName evidence="1">Sulfotransferase domain-containing protein</fullName>
    </recommendedName>
</protein>
<dbReference type="InterPro" id="IPR027417">
    <property type="entry name" value="P-loop_NTPase"/>
</dbReference>
<accession>A0A382E691</accession>
<proteinExistence type="predicted"/>
<dbReference type="SUPFAM" id="SSF52540">
    <property type="entry name" value="P-loop containing nucleoside triphosphate hydrolases"/>
    <property type="match status" value="1"/>
</dbReference>